<dbReference type="GO" id="GO:0046872">
    <property type="term" value="F:metal ion binding"/>
    <property type="evidence" value="ECO:0007669"/>
    <property type="project" value="UniProtKB-KW"/>
</dbReference>
<evidence type="ECO:0000256" key="21">
    <source>
        <dbReference type="ARBA" id="ARBA00023167"/>
    </source>
</evidence>
<dbReference type="RefSeq" id="WP_138478273.1">
    <property type="nucleotide sequence ID" value="NZ_PPSW01000005.1"/>
</dbReference>
<dbReference type="InterPro" id="IPR011147">
    <property type="entry name" value="Bifunc_Aspkin/hSer_DH"/>
</dbReference>
<evidence type="ECO:0000256" key="17">
    <source>
        <dbReference type="ARBA" id="ARBA00022857"/>
    </source>
</evidence>
<dbReference type="GO" id="GO:0009086">
    <property type="term" value="P:methionine biosynthetic process"/>
    <property type="evidence" value="ECO:0007669"/>
    <property type="project" value="UniProtKB-KW"/>
</dbReference>
<dbReference type="GO" id="GO:0009090">
    <property type="term" value="P:homoserine biosynthetic process"/>
    <property type="evidence" value="ECO:0007669"/>
    <property type="project" value="UniProtKB-ARBA"/>
</dbReference>
<dbReference type="EC" id="2.7.2.4" evidence="27"/>
<dbReference type="GO" id="GO:0004412">
    <property type="term" value="F:homoserine dehydrogenase activity"/>
    <property type="evidence" value="ECO:0007669"/>
    <property type="project" value="UniProtKB-UniRule"/>
</dbReference>
<dbReference type="GO" id="GO:0004072">
    <property type="term" value="F:aspartate kinase activity"/>
    <property type="evidence" value="ECO:0007669"/>
    <property type="project" value="UniProtKB-UniRule"/>
</dbReference>
<keyword evidence="11 27" id="KW-0808">Transferase</keyword>
<evidence type="ECO:0000256" key="7">
    <source>
        <dbReference type="ARBA" id="ARBA00007952"/>
    </source>
</evidence>
<name>A0A5R9Q7Z7_9GAMM</name>
<evidence type="ECO:0000256" key="11">
    <source>
        <dbReference type="ARBA" id="ARBA00022679"/>
    </source>
</evidence>
<keyword evidence="14 27" id="KW-0547">Nucleotide-binding</keyword>
<dbReference type="SUPFAM" id="SSF55347">
    <property type="entry name" value="Glyceraldehyde-3-phosphate dehydrogenase-like, C-terminal domain"/>
    <property type="match status" value="1"/>
</dbReference>
<dbReference type="InterPro" id="IPR036291">
    <property type="entry name" value="NAD(P)-bd_dom_sf"/>
</dbReference>
<dbReference type="InterPro" id="IPR001341">
    <property type="entry name" value="Asp_kinase"/>
</dbReference>
<organism evidence="31 32">
    <name type="scientific">Pseudoalteromonas phenolica</name>
    <dbReference type="NCBI Taxonomy" id="161398"/>
    <lineage>
        <taxon>Bacteria</taxon>
        <taxon>Pseudomonadati</taxon>
        <taxon>Pseudomonadota</taxon>
        <taxon>Gammaproteobacteria</taxon>
        <taxon>Alteromonadales</taxon>
        <taxon>Pseudoalteromonadaceae</taxon>
        <taxon>Pseudoalteromonas</taxon>
    </lineage>
</organism>
<dbReference type="GO" id="GO:0009089">
    <property type="term" value="P:lysine biosynthetic process via diaminopimelate"/>
    <property type="evidence" value="ECO:0007669"/>
    <property type="project" value="UniProtKB-UniRule"/>
</dbReference>
<evidence type="ECO:0000313" key="31">
    <source>
        <dbReference type="EMBL" id="TLX48666.1"/>
    </source>
</evidence>
<gene>
    <name evidence="31" type="ORF">C1E24_02025</name>
</gene>
<dbReference type="Gene3D" id="3.40.1160.10">
    <property type="entry name" value="Acetylglutamate kinase-like"/>
    <property type="match status" value="1"/>
</dbReference>
<dbReference type="PIRSF" id="PIRSF000727">
    <property type="entry name" value="ThrA"/>
    <property type="match status" value="1"/>
</dbReference>
<dbReference type="NCBIfam" id="TIGR00657">
    <property type="entry name" value="asp_kinases"/>
    <property type="match status" value="1"/>
</dbReference>
<comment type="catalytic activity">
    <reaction evidence="24">
        <text>L-aspartate + ATP = 4-phospho-L-aspartate + ADP</text>
        <dbReference type="Rhea" id="RHEA:23776"/>
        <dbReference type="ChEBI" id="CHEBI:29991"/>
        <dbReference type="ChEBI" id="CHEBI:30616"/>
        <dbReference type="ChEBI" id="CHEBI:57535"/>
        <dbReference type="ChEBI" id="CHEBI:456216"/>
        <dbReference type="EC" id="2.7.2.4"/>
    </reaction>
    <physiologicalReaction direction="left-to-right" evidence="24">
        <dbReference type="Rhea" id="RHEA:23777"/>
    </physiologicalReaction>
</comment>
<comment type="cofactor">
    <cofactor evidence="1">
        <name>a metal cation</name>
        <dbReference type="ChEBI" id="CHEBI:25213"/>
    </cofactor>
</comment>
<comment type="caution">
    <text evidence="31">The sequence shown here is derived from an EMBL/GenBank/DDBJ whole genome shotgun (WGS) entry which is preliminary data.</text>
</comment>
<evidence type="ECO:0000256" key="4">
    <source>
        <dbReference type="ARBA" id="ARBA00005056"/>
    </source>
</evidence>
<evidence type="ECO:0000256" key="14">
    <source>
        <dbReference type="ARBA" id="ARBA00022741"/>
    </source>
</evidence>
<dbReference type="PANTHER" id="PTHR43070:SF5">
    <property type="entry name" value="HOMOSERINE DEHYDROGENASE"/>
    <property type="match status" value="1"/>
</dbReference>
<dbReference type="UniPathway" id="UPA00051">
    <property type="reaction ID" value="UER00462"/>
</dbReference>
<keyword evidence="19" id="KW-0520">NAD</keyword>
<dbReference type="InterPro" id="IPR001342">
    <property type="entry name" value="HDH_cat"/>
</dbReference>
<evidence type="ECO:0000256" key="13">
    <source>
        <dbReference type="ARBA" id="ARBA00022723"/>
    </source>
</evidence>
<keyword evidence="22" id="KW-0511">Multifunctional enzyme</keyword>
<evidence type="ECO:0000256" key="26">
    <source>
        <dbReference type="ARBA" id="ARBA00049031"/>
    </source>
</evidence>
<protein>
    <recommendedName>
        <fullName evidence="27">Bifunctional aspartokinase/homoserine dehydrogenase</fullName>
    </recommendedName>
    <domain>
        <recommendedName>
            <fullName evidence="27">Aspartokinase</fullName>
            <ecNumber evidence="27">2.7.2.4</ecNumber>
        </recommendedName>
    </domain>
    <domain>
        <recommendedName>
            <fullName evidence="27">Homoserine dehydrogenase</fullName>
            <ecNumber evidence="27">1.1.1.3</ecNumber>
        </recommendedName>
    </domain>
</protein>
<evidence type="ECO:0000256" key="12">
    <source>
        <dbReference type="ARBA" id="ARBA00022697"/>
    </source>
</evidence>
<evidence type="ECO:0000256" key="22">
    <source>
        <dbReference type="ARBA" id="ARBA00023268"/>
    </source>
</evidence>
<comment type="catalytic activity">
    <reaction evidence="25">
        <text>L-homoserine + NADP(+) = L-aspartate 4-semialdehyde + NADPH + H(+)</text>
        <dbReference type="Rhea" id="RHEA:15761"/>
        <dbReference type="ChEBI" id="CHEBI:15378"/>
        <dbReference type="ChEBI" id="CHEBI:57476"/>
        <dbReference type="ChEBI" id="CHEBI:57783"/>
        <dbReference type="ChEBI" id="CHEBI:58349"/>
        <dbReference type="ChEBI" id="CHEBI:537519"/>
        <dbReference type="EC" id="1.1.1.3"/>
    </reaction>
    <physiologicalReaction direction="right-to-left" evidence="25">
        <dbReference type="Rhea" id="RHEA:15763"/>
    </physiologicalReaction>
</comment>
<dbReference type="Pfam" id="PF03447">
    <property type="entry name" value="NAD_binding_3"/>
    <property type="match status" value="1"/>
</dbReference>
<keyword evidence="18 27" id="KW-0560">Oxidoreductase</keyword>
<evidence type="ECO:0000259" key="29">
    <source>
        <dbReference type="Pfam" id="PF00742"/>
    </source>
</evidence>
<dbReference type="Gene3D" id="1.20.120.1320">
    <property type="entry name" value="Aspartokinase, catalytic domain"/>
    <property type="match status" value="1"/>
</dbReference>
<evidence type="ECO:0000259" key="28">
    <source>
        <dbReference type="Pfam" id="PF00696"/>
    </source>
</evidence>
<dbReference type="UniPathway" id="UPA00034">
    <property type="reaction ID" value="UER00015"/>
</dbReference>
<evidence type="ECO:0000256" key="10">
    <source>
        <dbReference type="ARBA" id="ARBA00022605"/>
    </source>
</evidence>
<comment type="pathway">
    <text evidence="4 27">Amino-acid biosynthesis; L-threonine biosynthesis; L-threonine from L-aspartate: step 3/5.</text>
</comment>
<comment type="similarity">
    <text evidence="8 27">In the N-terminal section; belongs to the aspartokinase family.</text>
</comment>
<proteinExistence type="inferred from homology"/>
<keyword evidence="16 27" id="KW-0067">ATP-binding</keyword>
<evidence type="ECO:0000256" key="6">
    <source>
        <dbReference type="ARBA" id="ARBA00005139"/>
    </source>
</evidence>
<dbReference type="InterPro" id="IPR036393">
    <property type="entry name" value="AceGlu_kinase-like_sf"/>
</dbReference>
<feature type="domain" description="Aspartate/glutamate/uridylate kinase" evidence="28">
    <location>
        <begin position="3"/>
        <end position="271"/>
    </location>
</feature>
<dbReference type="InterPro" id="IPR001048">
    <property type="entry name" value="Asp/Glu/Uridylate_kinase"/>
</dbReference>
<keyword evidence="21" id="KW-0486">Methionine biosynthesis</keyword>
<comment type="subunit">
    <text evidence="9 27">Homotetramer.</text>
</comment>
<comment type="catalytic activity">
    <reaction evidence="26">
        <text>L-homoserine + NAD(+) = L-aspartate 4-semialdehyde + NADH + H(+)</text>
        <dbReference type="Rhea" id="RHEA:15757"/>
        <dbReference type="ChEBI" id="CHEBI:15378"/>
        <dbReference type="ChEBI" id="CHEBI:57476"/>
        <dbReference type="ChEBI" id="CHEBI:57540"/>
        <dbReference type="ChEBI" id="CHEBI:57945"/>
        <dbReference type="ChEBI" id="CHEBI:537519"/>
        <dbReference type="EC" id="1.1.1.3"/>
    </reaction>
    <physiologicalReaction direction="right-to-left" evidence="26">
        <dbReference type="Rhea" id="RHEA:15759"/>
    </physiologicalReaction>
</comment>
<evidence type="ECO:0000256" key="23">
    <source>
        <dbReference type="ARBA" id="ARBA00044938"/>
    </source>
</evidence>
<feature type="domain" description="Homoserine dehydrogenase catalytic" evidence="29">
    <location>
        <begin position="579"/>
        <end position="774"/>
    </location>
</feature>
<dbReference type="UniPathway" id="UPA00050">
    <property type="reaction ID" value="UER00063"/>
</dbReference>
<dbReference type="InterPro" id="IPR005106">
    <property type="entry name" value="Asp/hSer_DH_NAD-bd"/>
</dbReference>
<sequence length="782" mass="86469">MTRVVHKFGGSSLSSASRYQAVAQIVVGQCQLGDCVVVSAAGKTTNTLVKLWQSYQQQEQQSFNDILLQVENHQVELINALFQGEKQRQLADTLLTELQVITQAANSKTLNEAELLAHGELWSARILANYLSESDLQAQAIDARTLFTVHNGQLVHQQNKQACLATLDNDHIFVVTGFIAADDQGNTVTLGRNGSDYTATLLANYSDAEAVSIWTDTQGVFSTDPRKVSNAIKYPKVCREQANLLARLGNPVLHAKTLSPLKNTSIKLQVRSSFDSEAPGTEIVKAGYSKAKRFITSFDNLDLVRVDRLGVNEVREVSQLIQHSIHHFVQNGEEFLLLPGAFTHQVSQYFAGRLTLVESHLQGFALVAPKSDISALELQAKSVLAEQDVVLRFAHSDEDYALFLTDQAIDSDVLAILHDKLVNKGRELAVIIAGLGNVGEVFLEQCQTQVARLQAQFDLKVVGLLRSQQMLFAASGLNLDNWQTQWQNEAQAYEQNEVLERIEELDYEHKVVIDITASESFSLLYPEFVKRDCHLISANKYAGTAQQDWYVALRQQLEERNLLWRYNTSVGAGLPVNFALADLQNSGDKITQVEGVFSGTLSWLCSEYDGSKAFSDLVLEAQAMGYTEPDPREDLSGRDMQRKLLILARELGLSLDVDDIGLEPLMPEHLAAGSWQDFLAKKDELDVFYETKFAQAKANNCELRYTGLLSIAEDGKVDAKVGIAFAEQGSAIANLTPGDNIFVVKTLWYDANPLVIQGPGAGKEVTAAGIHSDLFWLCQNLK</sequence>
<dbReference type="EMBL" id="PPSW01000005">
    <property type="protein sequence ID" value="TLX48666.1"/>
    <property type="molecule type" value="Genomic_DNA"/>
</dbReference>
<dbReference type="InterPro" id="IPR042199">
    <property type="entry name" value="AsparK_Bifunc_asparK/hSer_DH"/>
</dbReference>
<accession>A0A5R9Q7Z7</accession>
<feature type="domain" description="Aspartate/homoserine dehydrogenase NAD-binding" evidence="30">
    <location>
        <begin position="434"/>
        <end position="564"/>
    </location>
</feature>
<keyword evidence="15 27" id="KW-0418">Kinase</keyword>
<evidence type="ECO:0000256" key="8">
    <source>
        <dbReference type="ARBA" id="ARBA00010046"/>
    </source>
</evidence>
<dbReference type="Pfam" id="PF00696">
    <property type="entry name" value="AA_kinase"/>
    <property type="match status" value="1"/>
</dbReference>
<keyword evidence="12" id="KW-0791">Threonine biosynthesis</keyword>
<evidence type="ECO:0000256" key="16">
    <source>
        <dbReference type="ARBA" id="ARBA00022840"/>
    </source>
</evidence>
<dbReference type="Gene3D" id="3.40.50.720">
    <property type="entry name" value="NAD(P)-binding Rossmann-like Domain"/>
    <property type="match status" value="1"/>
</dbReference>
<keyword evidence="10 27" id="KW-0028">Amino-acid biosynthesis</keyword>
<evidence type="ECO:0000256" key="15">
    <source>
        <dbReference type="ARBA" id="ARBA00022777"/>
    </source>
</evidence>
<evidence type="ECO:0000259" key="30">
    <source>
        <dbReference type="Pfam" id="PF03447"/>
    </source>
</evidence>
<dbReference type="Pfam" id="PF00742">
    <property type="entry name" value="Homoserine_dh"/>
    <property type="match status" value="1"/>
</dbReference>
<evidence type="ECO:0000256" key="18">
    <source>
        <dbReference type="ARBA" id="ARBA00023002"/>
    </source>
</evidence>
<dbReference type="GO" id="GO:0009088">
    <property type="term" value="P:threonine biosynthetic process"/>
    <property type="evidence" value="ECO:0007669"/>
    <property type="project" value="UniProtKB-UniRule"/>
</dbReference>
<dbReference type="InterPro" id="IPR018042">
    <property type="entry name" value="Aspartate_kinase_CS"/>
</dbReference>
<evidence type="ECO:0000256" key="1">
    <source>
        <dbReference type="ARBA" id="ARBA00001920"/>
    </source>
</evidence>
<evidence type="ECO:0000256" key="24">
    <source>
        <dbReference type="ARBA" id="ARBA00048561"/>
    </source>
</evidence>
<comment type="pathway">
    <text evidence="6 27">Amino-acid biosynthesis; L-threonine biosynthesis; L-threonine from L-aspartate: step 1/5.</text>
</comment>
<evidence type="ECO:0000256" key="9">
    <source>
        <dbReference type="ARBA" id="ARBA00011881"/>
    </source>
</evidence>
<keyword evidence="20" id="KW-0915">Sodium</keyword>
<dbReference type="EC" id="1.1.1.3" evidence="27"/>
<dbReference type="NCBIfam" id="NF007003">
    <property type="entry name" value="PRK09466.1"/>
    <property type="match status" value="1"/>
</dbReference>
<dbReference type="InterPro" id="IPR049638">
    <property type="entry name" value="AK-HD"/>
</dbReference>
<comment type="pathway">
    <text evidence="2 27">Amino-acid biosynthesis; L-lysine biosynthesis via DAP pathway; (S)-tetrahydrodipicolinate from L-aspartate: step 1/4.</text>
</comment>
<reference evidence="31 32" key="1">
    <citation type="submission" date="2018-01" db="EMBL/GenBank/DDBJ databases">
        <title>Co-occurrence of chitin degradation, pigmentation and bioactivity in marine Pseudoalteromonas.</title>
        <authorList>
            <person name="Paulsen S."/>
            <person name="Gram L."/>
            <person name="Machado H."/>
        </authorList>
    </citation>
    <scope>NUCLEOTIDE SEQUENCE [LARGE SCALE GENOMIC DNA]</scope>
    <source>
        <strain evidence="31 32">S3663</strain>
    </source>
</reference>
<keyword evidence="13" id="KW-0479">Metal-binding</keyword>
<dbReference type="Gene3D" id="3.30.360.10">
    <property type="entry name" value="Dihydrodipicolinate Reductase, domain 2"/>
    <property type="match status" value="1"/>
</dbReference>
<comment type="similarity">
    <text evidence="7 27">In the C-terminal section; belongs to the homoserine dehydrogenase family.</text>
</comment>
<evidence type="ECO:0000256" key="2">
    <source>
        <dbReference type="ARBA" id="ARBA00004766"/>
    </source>
</evidence>
<dbReference type="GO" id="GO:0005524">
    <property type="term" value="F:ATP binding"/>
    <property type="evidence" value="ECO:0007669"/>
    <property type="project" value="UniProtKB-UniRule"/>
</dbReference>
<evidence type="ECO:0000313" key="32">
    <source>
        <dbReference type="Proteomes" id="UP000309186"/>
    </source>
</evidence>
<evidence type="ECO:0000256" key="19">
    <source>
        <dbReference type="ARBA" id="ARBA00023027"/>
    </source>
</evidence>
<dbReference type="SUPFAM" id="SSF51735">
    <property type="entry name" value="NAD(P)-binding Rossmann-fold domains"/>
    <property type="match status" value="1"/>
</dbReference>
<evidence type="ECO:0000256" key="3">
    <source>
        <dbReference type="ARBA" id="ARBA00004986"/>
    </source>
</evidence>
<comment type="pathway">
    <text evidence="3 27">Amino-acid biosynthesis; L-methionine biosynthesis via de novo pathway; L-homoserine from L-aspartate: step 1/3.</text>
</comment>
<evidence type="ECO:0000256" key="20">
    <source>
        <dbReference type="ARBA" id="ARBA00023053"/>
    </source>
</evidence>
<dbReference type="GO" id="GO:0050661">
    <property type="term" value="F:NADP binding"/>
    <property type="evidence" value="ECO:0007669"/>
    <property type="project" value="UniProtKB-UniRule"/>
</dbReference>
<dbReference type="Proteomes" id="UP000309186">
    <property type="component" value="Unassembled WGS sequence"/>
</dbReference>
<comment type="pathway">
    <text evidence="5 27">Amino-acid biosynthesis; L-methionine biosynthesis via de novo pathway; L-homoserine from L-aspartate: step 3/3.</text>
</comment>
<dbReference type="PANTHER" id="PTHR43070">
    <property type="match status" value="1"/>
</dbReference>
<dbReference type="PROSITE" id="PS01042">
    <property type="entry name" value="HOMOSER_DHGENASE"/>
    <property type="match status" value="1"/>
</dbReference>
<evidence type="ECO:0000256" key="25">
    <source>
        <dbReference type="ARBA" id="ARBA00048841"/>
    </source>
</evidence>
<dbReference type="InterPro" id="IPR019811">
    <property type="entry name" value="HDH_CS"/>
</dbReference>
<evidence type="ECO:0000256" key="27">
    <source>
        <dbReference type="PIRNR" id="PIRNR000727"/>
    </source>
</evidence>
<evidence type="ECO:0000256" key="5">
    <source>
        <dbReference type="ARBA" id="ARBA00005062"/>
    </source>
</evidence>
<dbReference type="OrthoDB" id="9799110at2"/>
<dbReference type="PROSITE" id="PS00324">
    <property type="entry name" value="ASPARTOKINASE"/>
    <property type="match status" value="1"/>
</dbReference>
<comment type="function">
    <text evidence="23">Bifunctional aspartate kinase and homoserine dehydrogenase that catalyzes the first and the third steps toward the synthesis of lysine, methionine and threonine from aspartate.</text>
</comment>
<dbReference type="SUPFAM" id="SSF53633">
    <property type="entry name" value="Carbamate kinase-like"/>
    <property type="match status" value="1"/>
</dbReference>
<dbReference type="AlphaFoldDB" id="A0A5R9Q7Z7"/>
<dbReference type="FunFam" id="3.30.360.10:FF:000006">
    <property type="entry name" value="Bifunctional aspartokinase/homoserine dehydrogenase"/>
    <property type="match status" value="1"/>
</dbReference>
<keyword evidence="17 27" id="KW-0521">NADP</keyword>